<dbReference type="InterPro" id="IPR009014">
    <property type="entry name" value="Transketo_C/PFOR_II"/>
</dbReference>
<evidence type="ECO:0000256" key="1">
    <source>
        <dbReference type="ARBA" id="ARBA00001964"/>
    </source>
</evidence>
<dbReference type="Proteomes" id="UP000176705">
    <property type="component" value="Unassembled WGS sequence"/>
</dbReference>
<dbReference type="STRING" id="1802280.A3B37_01740"/>
<name>A0A1G2LCR3_9BACT</name>
<proteinExistence type="predicted"/>
<gene>
    <name evidence="5" type="ORF">A3B37_01740</name>
</gene>
<keyword evidence="3" id="KW-0786">Thiamine pyrophosphate</keyword>
<dbReference type="InterPro" id="IPR005475">
    <property type="entry name" value="Transketolase-like_Pyr-bd"/>
</dbReference>
<comment type="cofactor">
    <cofactor evidence="1">
        <name>thiamine diphosphate</name>
        <dbReference type="ChEBI" id="CHEBI:58937"/>
    </cofactor>
</comment>
<evidence type="ECO:0000256" key="2">
    <source>
        <dbReference type="ARBA" id="ARBA00023002"/>
    </source>
</evidence>
<dbReference type="SUPFAM" id="SSF52518">
    <property type="entry name" value="Thiamin diphosphate-binding fold (THDP-binding)"/>
    <property type="match status" value="1"/>
</dbReference>
<dbReference type="PANTHER" id="PTHR43257:SF2">
    <property type="entry name" value="PYRUVATE DEHYDROGENASE E1 COMPONENT SUBUNIT BETA"/>
    <property type="match status" value="1"/>
</dbReference>
<dbReference type="GO" id="GO:0016491">
    <property type="term" value="F:oxidoreductase activity"/>
    <property type="evidence" value="ECO:0007669"/>
    <property type="project" value="UniProtKB-KW"/>
</dbReference>
<organism evidence="5 6">
    <name type="scientific">Candidatus Sungbacteria bacterium RIFCSPLOWO2_01_FULL_59_16</name>
    <dbReference type="NCBI Taxonomy" id="1802280"/>
    <lineage>
        <taxon>Bacteria</taxon>
        <taxon>Candidatus Sungiibacteriota</taxon>
    </lineage>
</organism>
<dbReference type="Gene3D" id="3.40.50.970">
    <property type="match status" value="1"/>
</dbReference>
<dbReference type="InterPro" id="IPR029061">
    <property type="entry name" value="THDP-binding"/>
</dbReference>
<evidence type="ECO:0000256" key="3">
    <source>
        <dbReference type="ARBA" id="ARBA00023052"/>
    </source>
</evidence>
<dbReference type="Pfam" id="PF02779">
    <property type="entry name" value="Transket_pyr"/>
    <property type="match status" value="1"/>
</dbReference>
<evidence type="ECO:0000313" key="5">
    <source>
        <dbReference type="EMBL" id="OHA08572.1"/>
    </source>
</evidence>
<comment type="caution">
    <text evidence="5">The sequence shown here is derived from an EMBL/GenBank/DDBJ whole genome shotgun (WGS) entry which is preliminary data.</text>
</comment>
<sequence length="349" mass="38516">MERIITYAEAIREATAQEMARDSSVFVLGMGVDDHVAMWGTTAGLQKKFGRMRVFDTPLSEDAMTGVAIGSALAGLRPIHAHIRMDFLLLATNQIVNIAAKARYMYGGAVKIPAVFRSVIGRSWGQGAQHSQALHSLFMHVPGLKVVAPSTPYDAKGALIQSIRDDNPVLFIEHRMLHAMRGHVPARPYAVPFGRARVLRKGSDVTIIAVSYLVPESLRAARLLEDARIRAEVIDPVSLSPLDMRTIVRSVKKTGRLLVADNAWLTCGAASEIITRTIEHFQGARLPVPKIARIGFQPVTCPPSRPLENLFYPNPRTIALAAHQLVRGKRRWTPRGEISREIAEFRGPF</sequence>
<dbReference type="InterPro" id="IPR033248">
    <property type="entry name" value="Transketolase_C"/>
</dbReference>
<dbReference type="EMBL" id="MHQS01000014">
    <property type="protein sequence ID" value="OHA08572.1"/>
    <property type="molecule type" value="Genomic_DNA"/>
</dbReference>
<dbReference type="FunFam" id="3.40.50.970:FF:000001">
    <property type="entry name" value="Pyruvate dehydrogenase E1 beta subunit"/>
    <property type="match status" value="1"/>
</dbReference>
<feature type="domain" description="Transketolase-like pyrimidine-binding" evidence="4">
    <location>
        <begin position="5"/>
        <end position="179"/>
    </location>
</feature>
<dbReference type="Pfam" id="PF02780">
    <property type="entry name" value="Transketolase_C"/>
    <property type="match status" value="1"/>
</dbReference>
<dbReference type="PANTHER" id="PTHR43257">
    <property type="entry name" value="PYRUVATE DEHYDROGENASE E1 COMPONENT BETA SUBUNIT"/>
    <property type="match status" value="1"/>
</dbReference>
<accession>A0A1G2LCR3</accession>
<dbReference type="SMART" id="SM00861">
    <property type="entry name" value="Transket_pyr"/>
    <property type="match status" value="1"/>
</dbReference>
<reference evidence="5 6" key="1">
    <citation type="journal article" date="2016" name="Nat. Commun.">
        <title>Thousands of microbial genomes shed light on interconnected biogeochemical processes in an aquifer system.</title>
        <authorList>
            <person name="Anantharaman K."/>
            <person name="Brown C.T."/>
            <person name="Hug L.A."/>
            <person name="Sharon I."/>
            <person name="Castelle C.J."/>
            <person name="Probst A.J."/>
            <person name="Thomas B.C."/>
            <person name="Singh A."/>
            <person name="Wilkins M.J."/>
            <person name="Karaoz U."/>
            <person name="Brodie E.L."/>
            <person name="Williams K.H."/>
            <person name="Hubbard S.S."/>
            <person name="Banfield J.F."/>
        </authorList>
    </citation>
    <scope>NUCLEOTIDE SEQUENCE [LARGE SCALE GENOMIC DNA]</scope>
</reference>
<dbReference type="Gene3D" id="3.40.50.920">
    <property type="match status" value="1"/>
</dbReference>
<dbReference type="CDD" id="cd07036">
    <property type="entry name" value="TPP_PYR_E1-PDHc-beta_like"/>
    <property type="match status" value="1"/>
</dbReference>
<keyword evidence="2" id="KW-0560">Oxidoreductase</keyword>
<dbReference type="SUPFAM" id="SSF52922">
    <property type="entry name" value="TK C-terminal domain-like"/>
    <property type="match status" value="1"/>
</dbReference>
<evidence type="ECO:0000313" key="6">
    <source>
        <dbReference type="Proteomes" id="UP000176705"/>
    </source>
</evidence>
<protein>
    <submittedName>
        <fullName evidence="5">Acetoin dehydrogenase</fullName>
    </submittedName>
</protein>
<evidence type="ECO:0000259" key="4">
    <source>
        <dbReference type="SMART" id="SM00861"/>
    </source>
</evidence>
<dbReference type="AlphaFoldDB" id="A0A1G2LCR3"/>